<keyword evidence="3" id="KW-1185">Reference proteome</keyword>
<evidence type="ECO:0000313" key="3">
    <source>
        <dbReference type="Proteomes" id="UP000054845"/>
    </source>
</evidence>
<reference evidence="2 3" key="1">
    <citation type="submission" date="2014-09" db="EMBL/GenBank/DDBJ databases">
        <authorList>
            <person name="Magalhaes I.L.F."/>
            <person name="Oliveira U."/>
            <person name="Santos F.R."/>
            <person name="Vidigal T.H.D.A."/>
            <person name="Brescovit A.D."/>
            <person name="Santos A.J."/>
        </authorList>
    </citation>
    <scope>NUCLEOTIDE SEQUENCE [LARGE SCALE GENOMIC DNA]</scope>
</reference>
<feature type="region of interest" description="Disordered" evidence="1">
    <location>
        <begin position="126"/>
        <end position="258"/>
    </location>
</feature>
<evidence type="ECO:0000313" key="2">
    <source>
        <dbReference type="EMBL" id="CEH14046.1"/>
    </source>
</evidence>
<evidence type="ECO:0000256" key="1">
    <source>
        <dbReference type="SAM" id="MobiDB-lite"/>
    </source>
</evidence>
<name>A0A0P1BE18_9BASI</name>
<feature type="compositionally biased region" description="Low complexity" evidence="1">
    <location>
        <begin position="165"/>
        <end position="175"/>
    </location>
</feature>
<dbReference type="Proteomes" id="UP000054845">
    <property type="component" value="Unassembled WGS sequence"/>
</dbReference>
<dbReference type="AlphaFoldDB" id="A0A0P1BE18"/>
<sequence>MTNTNSSAACWIGTVAPEDPSVLLWTVSRPHAGVTGRQTLQTKLVLGSAWGQLQQSLAEAIPVVARIISAFPALDRTEVWAAALPAQRVDQGVSLEAGTAEAVLGKGAFFCEEYLTPELAASSLETQMSATGPQQMAEEESEVYCSGPATWRPVGGQRVRPNHTSSAQADGSGSADDLEASVANASGQPCRSAAARGEAKRRGILQEVDSASDLAGRLPSRAGAGQSKGSKRGVLKKAGAGQRKGRKRLGPKGGARAE</sequence>
<dbReference type="EMBL" id="CCYA01000238">
    <property type="protein sequence ID" value="CEH14046.1"/>
    <property type="molecule type" value="Genomic_DNA"/>
</dbReference>
<accession>A0A0P1BE18</accession>
<proteinExistence type="predicted"/>
<protein>
    <submittedName>
        <fullName evidence="2">Uncharacterized protein</fullName>
    </submittedName>
</protein>
<organism evidence="2 3">
    <name type="scientific">Ceraceosorus bombacis</name>
    <dbReference type="NCBI Taxonomy" id="401625"/>
    <lineage>
        <taxon>Eukaryota</taxon>
        <taxon>Fungi</taxon>
        <taxon>Dikarya</taxon>
        <taxon>Basidiomycota</taxon>
        <taxon>Ustilaginomycotina</taxon>
        <taxon>Exobasidiomycetes</taxon>
        <taxon>Ceraceosorales</taxon>
        <taxon>Ceraceosoraceae</taxon>
        <taxon>Ceraceosorus</taxon>
    </lineage>
</organism>